<dbReference type="Proteomes" id="UP000784294">
    <property type="component" value="Unassembled WGS sequence"/>
</dbReference>
<gene>
    <name evidence="2" type="ORF">PXEA_LOCUS11537</name>
</gene>
<organism evidence="2 3">
    <name type="scientific">Protopolystoma xenopodis</name>
    <dbReference type="NCBI Taxonomy" id="117903"/>
    <lineage>
        <taxon>Eukaryota</taxon>
        <taxon>Metazoa</taxon>
        <taxon>Spiralia</taxon>
        <taxon>Lophotrochozoa</taxon>
        <taxon>Platyhelminthes</taxon>
        <taxon>Monogenea</taxon>
        <taxon>Polyopisthocotylea</taxon>
        <taxon>Polystomatidea</taxon>
        <taxon>Polystomatidae</taxon>
        <taxon>Protopolystoma</taxon>
    </lineage>
</organism>
<reference evidence="2" key="1">
    <citation type="submission" date="2018-11" db="EMBL/GenBank/DDBJ databases">
        <authorList>
            <consortium name="Pathogen Informatics"/>
        </authorList>
    </citation>
    <scope>NUCLEOTIDE SEQUENCE</scope>
</reference>
<dbReference type="EMBL" id="CAAALY010035630">
    <property type="protein sequence ID" value="VEL18097.1"/>
    <property type="molecule type" value="Genomic_DNA"/>
</dbReference>
<name>A0A3S5AJC7_9PLAT</name>
<keyword evidence="3" id="KW-1185">Reference proteome</keyword>
<evidence type="ECO:0000313" key="2">
    <source>
        <dbReference type="EMBL" id="VEL18097.1"/>
    </source>
</evidence>
<accession>A0A3S5AJC7</accession>
<proteinExistence type="predicted"/>
<dbReference type="AlphaFoldDB" id="A0A3S5AJC7"/>
<evidence type="ECO:0000256" key="1">
    <source>
        <dbReference type="SAM" id="MobiDB-lite"/>
    </source>
</evidence>
<feature type="region of interest" description="Disordered" evidence="1">
    <location>
        <begin position="58"/>
        <end position="112"/>
    </location>
</feature>
<protein>
    <submittedName>
        <fullName evidence="2">Uncharacterized protein</fullName>
    </submittedName>
</protein>
<comment type="caution">
    <text evidence="2">The sequence shown here is derived from an EMBL/GenBank/DDBJ whole genome shotgun (WGS) entry which is preliminary data.</text>
</comment>
<evidence type="ECO:0000313" key="3">
    <source>
        <dbReference type="Proteomes" id="UP000784294"/>
    </source>
</evidence>
<sequence length="112" mass="12455">MLRDAIGNLLPKTNDLSPYPQVEHSSCYVTTKLLVVRAGISSPFDNLFAAHTQRRWDRQMSTRTDGQQESGEETELVSVSSDLSVFPVPPMNVGRVEASSSTNRQKRSDTQT</sequence>